<dbReference type="Proteomes" id="UP000036947">
    <property type="component" value="Unassembled WGS sequence"/>
</dbReference>
<dbReference type="Gene3D" id="6.10.140.2040">
    <property type="match status" value="1"/>
</dbReference>
<gene>
    <name evidence="1" type="ORF">TOPH_02868</name>
</gene>
<keyword evidence="2" id="KW-1185">Reference proteome</keyword>
<organism evidence="1 2">
    <name type="scientific">Tolypocladium ophioglossoides (strain CBS 100239)</name>
    <name type="common">Snaketongue truffleclub</name>
    <name type="synonym">Elaphocordyceps ophioglossoides</name>
    <dbReference type="NCBI Taxonomy" id="1163406"/>
    <lineage>
        <taxon>Eukaryota</taxon>
        <taxon>Fungi</taxon>
        <taxon>Dikarya</taxon>
        <taxon>Ascomycota</taxon>
        <taxon>Pezizomycotina</taxon>
        <taxon>Sordariomycetes</taxon>
        <taxon>Hypocreomycetidae</taxon>
        <taxon>Hypocreales</taxon>
        <taxon>Ophiocordycipitaceae</taxon>
        <taxon>Tolypocladium</taxon>
    </lineage>
</organism>
<protein>
    <submittedName>
        <fullName evidence="1">Uncharacterized protein</fullName>
    </submittedName>
</protein>
<dbReference type="OrthoDB" id="3219396at2759"/>
<dbReference type="STRING" id="1163406.A0A0L0NF97"/>
<name>A0A0L0NF97_TOLOC</name>
<sequence>TSHLFRSLSLAPIIHHYRLRRTSYTLPPLLTSPARPSLADLMARSIFLTHTSVVSRRLARSLVSIRLSRRLAARPSAEALVERAVLPKVCVPGMAPVYVAPAIVAPRRAVEKERVKDGLRRWVASKWRREVREREEHVRQWEESRGVGRVWRLTRYWERVGKGEHLAAR</sequence>
<comment type="caution">
    <text evidence="1">The sequence shown here is derived from an EMBL/GenBank/DDBJ whole genome shotgun (WGS) entry which is preliminary data.</text>
</comment>
<dbReference type="EMBL" id="LFRF01000005">
    <property type="protein sequence ID" value="KND92776.1"/>
    <property type="molecule type" value="Genomic_DNA"/>
</dbReference>
<accession>A0A0L0NF97</accession>
<proteinExistence type="predicted"/>
<dbReference type="AlphaFoldDB" id="A0A0L0NF97"/>
<reference evidence="1 2" key="1">
    <citation type="journal article" date="2015" name="BMC Genomics">
        <title>The genome of the truffle-parasite Tolypocladium ophioglossoides and the evolution of antifungal peptaibiotics.</title>
        <authorList>
            <person name="Quandt C.A."/>
            <person name="Bushley K.E."/>
            <person name="Spatafora J.W."/>
        </authorList>
    </citation>
    <scope>NUCLEOTIDE SEQUENCE [LARGE SCALE GENOMIC DNA]</scope>
    <source>
        <strain evidence="1 2">CBS 100239</strain>
    </source>
</reference>
<evidence type="ECO:0000313" key="2">
    <source>
        <dbReference type="Proteomes" id="UP000036947"/>
    </source>
</evidence>
<evidence type="ECO:0000313" key="1">
    <source>
        <dbReference type="EMBL" id="KND92776.1"/>
    </source>
</evidence>
<feature type="non-terminal residue" evidence="1">
    <location>
        <position position="1"/>
    </location>
</feature>